<dbReference type="PANTHER" id="PTHR36838">
    <property type="entry name" value="AUXIN EFFLUX CARRIER FAMILY PROTEIN"/>
    <property type="match status" value="1"/>
</dbReference>
<feature type="transmembrane region" description="Helical" evidence="7">
    <location>
        <begin position="126"/>
        <end position="145"/>
    </location>
</feature>
<feature type="transmembrane region" description="Helical" evidence="7">
    <location>
        <begin position="93"/>
        <end position="114"/>
    </location>
</feature>
<organism evidence="8 9">
    <name type="scientific">Halorubrum saccharovorum</name>
    <dbReference type="NCBI Taxonomy" id="2248"/>
    <lineage>
        <taxon>Archaea</taxon>
        <taxon>Methanobacteriati</taxon>
        <taxon>Methanobacteriota</taxon>
        <taxon>Stenosarchaea group</taxon>
        <taxon>Halobacteria</taxon>
        <taxon>Halobacteriales</taxon>
        <taxon>Haloferacaceae</taxon>
        <taxon>Halorubrum</taxon>
    </lineage>
</organism>
<dbReference type="Pfam" id="PF03547">
    <property type="entry name" value="Mem_trans"/>
    <property type="match status" value="1"/>
</dbReference>
<feature type="transmembrane region" description="Helical" evidence="7">
    <location>
        <begin position="157"/>
        <end position="178"/>
    </location>
</feature>
<evidence type="ECO:0000256" key="6">
    <source>
        <dbReference type="ARBA" id="ARBA00023136"/>
    </source>
</evidence>
<evidence type="ECO:0000313" key="9">
    <source>
        <dbReference type="Proteomes" id="UP000053331"/>
    </source>
</evidence>
<dbReference type="EMBL" id="JNFH02000021">
    <property type="protein sequence ID" value="KKF39739.1"/>
    <property type="molecule type" value="Genomic_DNA"/>
</dbReference>
<keyword evidence="9" id="KW-1185">Reference proteome</keyword>
<dbReference type="GO" id="GO:0016020">
    <property type="term" value="C:membrane"/>
    <property type="evidence" value="ECO:0007669"/>
    <property type="project" value="UniProtKB-SubCell"/>
</dbReference>
<proteinExistence type="predicted"/>
<dbReference type="PANTHER" id="PTHR36838:SF1">
    <property type="entry name" value="SLR1864 PROTEIN"/>
    <property type="match status" value="1"/>
</dbReference>
<dbReference type="AlphaFoldDB" id="A0A0F8D630"/>
<dbReference type="Proteomes" id="UP000053331">
    <property type="component" value="Unassembled WGS sequence"/>
</dbReference>
<dbReference type="InterPro" id="IPR004776">
    <property type="entry name" value="Mem_transp_PIN-like"/>
</dbReference>
<sequence>MSLTGAFTNAILPILSVAVVGYLLARSIDIDVGPINTLGLYVLIPALAFHSIATTTLGGGEIAKLGVGVVGYALLMIAIAWGVGRLRGESGPLLGALMLAAAFPNSGFVGIPLSEFAFGEVGRTTAVLYLTIQNLVVYTLGVYIASGGSNSRPLDAVLEVFRLPLIYAIVAAVAMRALGLVPSPESAAMETVGLVGDASVPVMLLILGIQMAGTDVSAVSRSVLPSTLKLVVAPIVGLALALALGFSNPTVAKVFVLECATPAAVIPLALTIEYADDVTVDGITAPEYLSTAIFTTTVASVGVLTVLVAALQAAAFF</sequence>
<evidence type="ECO:0000313" key="8">
    <source>
        <dbReference type="EMBL" id="KKF39739.1"/>
    </source>
</evidence>
<evidence type="ECO:0000256" key="1">
    <source>
        <dbReference type="ARBA" id="ARBA00004141"/>
    </source>
</evidence>
<feature type="transmembrane region" description="Helical" evidence="7">
    <location>
        <begin position="37"/>
        <end position="56"/>
    </location>
</feature>
<keyword evidence="2" id="KW-0813">Transport</keyword>
<evidence type="ECO:0000256" key="7">
    <source>
        <dbReference type="SAM" id="Phobius"/>
    </source>
</evidence>
<dbReference type="OrthoDB" id="147743at2157"/>
<comment type="subcellular location">
    <subcellularLocation>
        <location evidence="1">Membrane</location>
        <topology evidence="1">Multi-pass membrane protein</topology>
    </subcellularLocation>
</comment>
<feature type="transmembrane region" description="Helical" evidence="7">
    <location>
        <begin position="198"/>
        <end position="218"/>
    </location>
</feature>
<keyword evidence="3" id="KW-1003">Cell membrane</keyword>
<protein>
    <submittedName>
        <fullName evidence="8">Permease</fullName>
    </submittedName>
</protein>
<evidence type="ECO:0000256" key="5">
    <source>
        <dbReference type="ARBA" id="ARBA00022989"/>
    </source>
</evidence>
<dbReference type="GO" id="GO:0055085">
    <property type="term" value="P:transmembrane transport"/>
    <property type="evidence" value="ECO:0007669"/>
    <property type="project" value="InterPro"/>
</dbReference>
<keyword evidence="4 7" id="KW-0812">Transmembrane</keyword>
<accession>A0A0F8D630</accession>
<feature type="transmembrane region" description="Helical" evidence="7">
    <location>
        <begin position="6"/>
        <end position="25"/>
    </location>
</feature>
<feature type="transmembrane region" description="Helical" evidence="7">
    <location>
        <begin position="62"/>
        <end position="81"/>
    </location>
</feature>
<evidence type="ECO:0000256" key="3">
    <source>
        <dbReference type="ARBA" id="ARBA00022475"/>
    </source>
</evidence>
<feature type="transmembrane region" description="Helical" evidence="7">
    <location>
        <begin position="230"/>
        <end position="247"/>
    </location>
</feature>
<dbReference type="RefSeq" id="WP_050024466.1">
    <property type="nucleotide sequence ID" value="NZ_JNFH02000021.1"/>
</dbReference>
<reference evidence="8 9" key="1">
    <citation type="journal article" date="2015" name="Genome Announc.">
        <title>Draft genome sequence of a Halorubrum H3 strain isolated from the burlinskoye salt lake (Altai Krai, Russia).</title>
        <authorList>
            <person name="Rozanov A.S."/>
            <person name="Bryanskaya A.V."/>
            <person name="Malup T.K."/>
            <person name="Kotenko A.V."/>
            <person name="Peltek S.E."/>
        </authorList>
    </citation>
    <scope>NUCLEOTIDE SEQUENCE [LARGE SCALE GENOMIC DNA]</scope>
    <source>
        <strain evidence="8 9">H3</strain>
    </source>
</reference>
<name>A0A0F8D630_9EURY</name>
<keyword evidence="6 7" id="KW-0472">Membrane</keyword>
<gene>
    <name evidence="8" type="ORF">FK85_26140</name>
</gene>
<evidence type="ECO:0000256" key="4">
    <source>
        <dbReference type="ARBA" id="ARBA00022692"/>
    </source>
</evidence>
<comment type="caution">
    <text evidence="8">The sequence shown here is derived from an EMBL/GenBank/DDBJ whole genome shotgun (WGS) entry which is preliminary data.</text>
</comment>
<keyword evidence="5 7" id="KW-1133">Transmembrane helix</keyword>
<evidence type="ECO:0000256" key="2">
    <source>
        <dbReference type="ARBA" id="ARBA00022448"/>
    </source>
</evidence>
<feature type="transmembrane region" description="Helical" evidence="7">
    <location>
        <begin position="288"/>
        <end position="311"/>
    </location>
</feature>